<proteinExistence type="inferred from homology"/>
<evidence type="ECO:0000256" key="4">
    <source>
        <dbReference type="ARBA" id="ARBA00022777"/>
    </source>
</evidence>
<dbReference type="InterPro" id="IPR025198">
    <property type="entry name" value="PPK_N_dom"/>
</dbReference>
<dbReference type="GO" id="GO:0005524">
    <property type="term" value="F:ATP binding"/>
    <property type="evidence" value="ECO:0007669"/>
    <property type="project" value="UniProtKB-KW"/>
</dbReference>
<dbReference type="Gene3D" id="1.20.58.310">
    <property type="entry name" value="Polyphosphate kinase N-terminal domain"/>
    <property type="match status" value="1"/>
</dbReference>
<dbReference type="SUPFAM" id="SSF140356">
    <property type="entry name" value="PPK N-terminal domain-like"/>
    <property type="match status" value="1"/>
</dbReference>
<dbReference type="Pfam" id="PF17941">
    <property type="entry name" value="PP_kinase_C_1"/>
    <property type="match status" value="1"/>
</dbReference>
<feature type="domain" description="Polyphosphate kinase N-terminal" evidence="9">
    <location>
        <begin position="16"/>
        <end position="122"/>
    </location>
</feature>
<name>A0A1G6IH68_9BACI</name>
<evidence type="ECO:0000259" key="8">
    <source>
        <dbReference type="Pfam" id="PF02503"/>
    </source>
</evidence>
<keyword evidence="4 6" id="KW-0418">Kinase</keyword>
<organism evidence="12 13">
    <name type="scientific">Pelagirhabdus alkalitolerans</name>
    <dbReference type="NCBI Taxonomy" id="1612202"/>
    <lineage>
        <taxon>Bacteria</taxon>
        <taxon>Bacillati</taxon>
        <taxon>Bacillota</taxon>
        <taxon>Bacilli</taxon>
        <taxon>Bacillales</taxon>
        <taxon>Bacillaceae</taxon>
        <taxon>Pelagirhabdus</taxon>
    </lineage>
</organism>
<dbReference type="NCBIfam" id="NF003917">
    <property type="entry name" value="PRK05443.1-1"/>
    <property type="match status" value="1"/>
</dbReference>
<dbReference type="InterPro" id="IPR003414">
    <property type="entry name" value="PP_kinase"/>
</dbReference>
<dbReference type="CDD" id="cd09165">
    <property type="entry name" value="PLDc_PaPPK1_C1_like"/>
    <property type="match status" value="1"/>
</dbReference>
<feature type="binding site" evidence="6">
    <location>
        <position position="411"/>
    </location>
    <ligand>
        <name>Mg(2+)</name>
        <dbReference type="ChEBI" id="CHEBI:18420"/>
    </ligand>
</feature>
<dbReference type="Proteomes" id="UP000242949">
    <property type="component" value="Unassembled WGS sequence"/>
</dbReference>
<evidence type="ECO:0000313" key="12">
    <source>
        <dbReference type="EMBL" id="SDC05733.1"/>
    </source>
</evidence>
<comment type="PTM">
    <text evidence="6 7">An intermediate of this reaction is the autophosphorylated ppk in which a phosphate is covalently linked to a histidine residue through a N-P bond.</text>
</comment>
<dbReference type="NCBIfam" id="NF003921">
    <property type="entry name" value="PRK05443.2-2"/>
    <property type="match status" value="1"/>
</dbReference>
<dbReference type="EC" id="2.7.4.1" evidence="6 7"/>
<feature type="binding site" evidence="6">
    <location>
        <position position="474"/>
    </location>
    <ligand>
        <name>ATP</name>
        <dbReference type="ChEBI" id="CHEBI:30616"/>
    </ligand>
</feature>
<dbReference type="PANTHER" id="PTHR30218:SF0">
    <property type="entry name" value="POLYPHOSPHATE KINASE"/>
    <property type="match status" value="1"/>
</dbReference>
<keyword evidence="6" id="KW-0479">Metal-binding</keyword>
<dbReference type="InterPro" id="IPR036830">
    <property type="entry name" value="PP_kinase_middle_dom_sf"/>
</dbReference>
<dbReference type="Gene3D" id="3.30.870.10">
    <property type="entry name" value="Endonuclease Chain A"/>
    <property type="match status" value="2"/>
</dbReference>
<dbReference type="AlphaFoldDB" id="A0A1G6IH68"/>
<dbReference type="NCBIfam" id="NF003920">
    <property type="entry name" value="PRK05443.2-1"/>
    <property type="match status" value="1"/>
</dbReference>
<evidence type="ECO:0000256" key="2">
    <source>
        <dbReference type="ARBA" id="ARBA00022679"/>
    </source>
</evidence>
<dbReference type="Pfam" id="PF13090">
    <property type="entry name" value="PP_kinase_C"/>
    <property type="match status" value="1"/>
</dbReference>
<keyword evidence="6" id="KW-0460">Magnesium</keyword>
<evidence type="ECO:0000256" key="7">
    <source>
        <dbReference type="RuleBase" id="RU003800"/>
    </source>
</evidence>
<feature type="active site" description="Phosphohistidine intermediate" evidence="6">
    <location>
        <position position="441"/>
    </location>
</feature>
<dbReference type="SUPFAM" id="SSF56024">
    <property type="entry name" value="Phospholipase D/nuclease"/>
    <property type="match status" value="2"/>
</dbReference>
<dbReference type="InterPro" id="IPR024953">
    <property type="entry name" value="PP_kinase_middle"/>
</dbReference>
<dbReference type="CDD" id="cd09168">
    <property type="entry name" value="PLDc_PaPPK1_C2_like"/>
    <property type="match status" value="1"/>
</dbReference>
<accession>A0A1G6IH68</accession>
<evidence type="ECO:0000259" key="11">
    <source>
        <dbReference type="Pfam" id="PF17941"/>
    </source>
</evidence>
<evidence type="ECO:0000313" key="13">
    <source>
        <dbReference type="Proteomes" id="UP000242949"/>
    </source>
</evidence>
<evidence type="ECO:0000259" key="10">
    <source>
        <dbReference type="Pfam" id="PF13090"/>
    </source>
</evidence>
<comment type="catalytic activity">
    <reaction evidence="6 7">
        <text>[phosphate](n) + ATP = [phosphate](n+1) + ADP</text>
        <dbReference type="Rhea" id="RHEA:19573"/>
        <dbReference type="Rhea" id="RHEA-COMP:9859"/>
        <dbReference type="Rhea" id="RHEA-COMP:14280"/>
        <dbReference type="ChEBI" id="CHEBI:16838"/>
        <dbReference type="ChEBI" id="CHEBI:30616"/>
        <dbReference type="ChEBI" id="CHEBI:456216"/>
        <dbReference type="EC" id="2.7.4.1"/>
    </reaction>
</comment>
<dbReference type="GO" id="GO:0009358">
    <property type="term" value="C:polyphosphate kinase complex"/>
    <property type="evidence" value="ECO:0007669"/>
    <property type="project" value="InterPro"/>
</dbReference>
<feature type="domain" description="Polyphosphate kinase middle" evidence="8">
    <location>
        <begin position="133"/>
        <end position="308"/>
    </location>
</feature>
<dbReference type="Pfam" id="PF13089">
    <property type="entry name" value="PP_kinase_N"/>
    <property type="match status" value="1"/>
</dbReference>
<feature type="domain" description="Polyphosphate kinase C-terminal" evidence="10">
    <location>
        <begin position="509"/>
        <end position="681"/>
    </location>
</feature>
<dbReference type="PANTHER" id="PTHR30218">
    <property type="entry name" value="POLYPHOSPHATE KINASE"/>
    <property type="match status" value="1"/>
</dbReference>
<dbReference type="InterPro" id="IPR041108">
    <property type="entry name" value="PP_kinase_C_1"/>
</dbReference>
<dbReference type="RefSeq" id="WP_245719419.1">
    <property type="nucleotide sequence ID" value="NZ_FMYI01000004.1"/>
</dbReference>
<keyword evidence="2 6" id="KW-0808">Transferase</keyword>
<comment type="function">
    <text evidence="6 7">Catalyzes the reversible transfer of the terminal phosphate of ATP to form a long-chain polyphosphate (polyP).</text>
</comment>
<feature type="binding site" evidence="6">
    <location>
        <position position="598"/>
    </location>
    <ligand>
        <name>ATP</name>
        <dbReference type="ChEBI" id="CHEBI:30616"/>
    </ligand>
</feature>
<evidence type="ECO:0000256" key="6">
    <source>
        <dbReference type="HAMAP-Rule" id="MF_00347"/>
    </source>
</evidence>
<evidence type="ECO:0000256" key="1">
    <source>
        <dbReference type="ARBA" id="ARBA00022553"/>
    </source>
</evidence>
<gene>
    <name evidence="6" type="primary">ppk</name>
    <name evidence="12" type="ORF">SAMN05421734_10431</name>
</gene>
<reference evidence="13" key="1">
    <citation type="submission" date="2016-09" db="EMBL/GenBank/DDBJ databases">
        <authorList>
            <person name="Varghese N."/>
            <person name="Submissions S."/>
        </authorList>
    </citation>
    <scope>NUCLEOTIDE SEQUENCE [LARGE SCALE GENOMIC DNA]</scope>
    <source>
        <strain evidence="13">S5</strain>
    </source>
</reference>
<keyword evidence="1 6" id="KW-0597">Phosphoprotein</keyword>
<dbReference type="InterPro" id="IPR036832">
    <property type="entry name" value="PPK_N_dom_sf"/>
</dbReference>
<feature type="binding site" evidence="6">
    <location>
        <position position="381"/>
    </location>
    <ligand>
        <name>Mg(2+)</name>
        <dbReference type="ChEBI" id="CHEBI:18420"/>
    </ligand>
</feature>
<sequence length="697" mass="80397">MSLPTSLSRFDQHDHFINRELSWLQFNYRVLEESMDPSNPLLERARFLSIFTSNLDEFFMVRVAGLKERIRHNYDHVDSKSGLSAKEQVHYISVETHKLIHLLSEYYDQLLLDLRQEDIHILKIDQLTETELNQLETYFDQMIYPVLTALAIDITKSLPLIANHTLNVAATLSINEQTNMYQTVIVQVPALLNRLIQIKSQSRYVLLEDVITHFSAKLFTGYSIKNAIVFRITRSADLTFDEGDTEDILRSIEQELKKRDWGQAVRLEVNPSTDETELTSIFLEKLQLRNQDIYTHQNPIDLSFLNELYDELKHVKPKLCYPPLCALPATEVNQDVTLFDQLLERDLMIHHPYESFETVVNLLDQAASDDNILAIKQTLYRVSGDSPIIHSLKRAARAGKQVTVLVELKARFDEANNVQWARMLEKEGCHVILGVKGLKTHSKITLVVRRQSQGIQQFVHLSTGNYNDQTAKFYTDISLLTSREALTSDATHFFNYLSGFSEIPIFNELSMAPATLLDDLLGWIDEEIDYHKKYQNGRIIAKMNALTDKTLILKLYEASSVGVEIDLIVRGICCLKPGIEGVSDTITVHSIVGRFLEHSRVYYFHHNGNDHFFLGSADWMTRNMSNRIELLFPIIQPSHKKRLDYSLNLALKDNTKRRILNNDGSYRKIKKQNTDRCINSQEIQCIHPNPSHQPSYF</sequence>
<dbReference type="Pfam" id="PF02503">
    <property type="entry name" value="PP_kinase"/>
    <property type="match status" value="1"/>
</dbReference>
<dbReference type="GO" id="GO:0006799">
    <property type="term" value="P:polyphosphate biosynthetic process"/>
    <property type="evidence" value="ECO:0007669"/>
    <property type="project" value="UniProtKB-UniRule"/>
</dbReference>
<dbReference type="GO" id="GO:0008976">
    <property type="term" value="F:polyphosphate kinase activity"/>
    <property type="evidence" value="ECO:0007669"/>
    <property type="project" value="UniProtKB-UniRule"/>
</dbReference>
<dbReference type="NCBIfam" id="TIGR03705">
    <property type="entry name" value="poly_P_kin"/>
    <property type="match status" value="1"/>
</dbReference>
<dbReference type="PIRSF" id="PIRSF015589">
    <property type="entry name" value="PP_kinase"/>
    <property type="match status" value="1"/>
</dbReference>
<dbReference type="Gene3D" id="3.30.1840.10">
    <property type="entry name" value="Polyphosphate kinase middle domain"/>
    <property type="match status" value="1"/>
</dbReference>
<dbReference type="SUPFAM" id="SSF143724">
    <property type="entry name" value="PHP14-like"/>
    <property type="match status" value="1"/>
</dbReference>
<comment type="similarity">
    <text evidence="6 7">Belongs to the polyphosphate kinase 1 (PPK1) family.</text>
</comment>
<dbReference type="STRING" id="1612202.SAMN05421734_10431"/>
<evidence type="ECO:0000259" key="9">
    <source>
        <dbReference type="Pfam" id="PF13089"/>
    </source>
</evidence>
<comment type="cofactor">
    <cofactor evidence="6">
        <name>Mg(2+)</name>
        <dbReference type="ChEBI" id="CHEBI:18420"/>
    </cofactor>
</comment>
<dbReference type="GO" id="GO:0046872">
    <property type="term" value="F:metal ion binding"/>
    <property type="evidence" value="ECO:0007669"/>
    <property type="project" value="UniProtKB-KW"/>
</dbReference>
<evidence type="ECO:0000256" key="3">
    <source>
        <dbReference type="ARBA" id="ARBA00022741"/>
    </source>
</evidence>
<keyword evidence="3 6" id="KW-0547">Nucleotide-binding</keyword>
<feature type="domain" description="Polyphosphate kinase C-terminal" evidence="11">
    <location>
        <begin position="338"/>
        <end position="501"/>
    </location>
</feature>
<dbReference type="EMBL" id="FMYI01000004">
    <property type="protein sequence ID" value="SDC05733.1"/>
    <property type="molecule type" value="Genomic_DNA"/>
</dbReference>
<feature type="binding site" evidence="6">
    <location>
        <position position="54"/>
    </location>
    <ligand>
        <name>ATP</name>
        <dbReference type="ChEBI" id="CHEBI:30616"/>
    </ligand>
</feature>
<dbReference type="HAMAP" id="MF_00347">
    <property type="entry name" value="Polyphosphate_kinase"/>
    <property type="match status" value="1"/>
</dbReference>
<dbReference type="NCBIfam" id="NF003918">
    <property type="entry name" value="PRK05443.1-2"/>
    <property type="match status" value="1"/>
</dbReference>
<keyword evidence="13" id="KW-1185">Reference proteome</keyword>
<protein>
    <recommendedName>
        <fullName evidence="6 7">Polyphosphate kinase</fullName>
        <ecNumber evidence="6 7">2.7.4.1</ecNumber>
    </recommendedName>
    <alternativeName>
        <fullName evidence="6">ATP-polyphosphate phosphotransferase</fullName>
    </alternativeName>
    <alternativeName>
        <fullName evidence="6">Polyphosphoric acid kinase</fullName>
    </alternativeName>
</protein>
<evidence type="ECO:0000256" key="5">
    <source>
        <dbReference type="ARBA" id="ARBA00022840"/>
    </source>
</evidence>
<keyword evidence="5 6" id="KW-0067">ATP-binding</keyword>
<dbReference type="InterPro" id="IPR025200">
    <property type="entry name" value="PPK_C_dom2"/>
</dbReference>
<feature type="binding site" evidence="6">
    <location>
        <position position="570"/>
    </location>
    <ligand>
        <name>ATP</name>
        <dbReference type="ChEBI" id="CHEBI:30616"/>
    </ligand>
</feature>